<dbReference type="InterPro" id="IPR032584">
    <property type="entry name" value="DUF4913"/>
</dbReference>
<evidence type="ECO:0000313" key="2">
    <source>
        <dbReference type="Proteomes" id="UP001601992"/>
    </source>
</evidence>
<dbReference type="EMBL" id="JBIAQY010000009">
    <property type="protein sequence ID" value="MFF3571003.1"/>
    <property type="molecule type" value="Genomic_DNA"/>
</dbReference>
<gene>
    <name evidence="1" type="ORF">ACFYXQ_24800</name>
</gene>
<dbReference type="Proteomes" id="UP001601992">
    <property type="component" value="Unassembled WGS sequence"/>
</dbReference>
<keyword evidence="2" id="KW-1185">Reference proteome</keyword>
<dbReference type="RefSeq" id="WP_387405131.1">
    <property type="nucleotide sequence ID" value="NZ_JBIAQY010000009.1"/>
</dbReference>
<sequence>MDEQSASTVYGNVGEFVENYLSFVYARQVKDRSDTVWCTEWWRHPEAVIRLEALWRAWEYFRNVALWV</sequence>
<protein>
    <submittedName>
        <fullName evidence="1">DUF4913 domain-containing protein</fullName>
    </submittedName>
</protein>
<accession>A0ABW6S3X9</accession>
<proteinExistence type="predicted"/>
<comment type="caution">
    <text evidence="1">The sequence shown here is derived from an EMBL/GenBank/DDBJ whole genome shotgun (WGS) entry which is preliminary data.</text>
</comment>
<organism evidence="1 2">
    <name type="scientific">Nocardia jiangxiensis</name>
    <dbReference type="NCBI Taxonomy" id="282685"/>
    <lineage>
        <taxon>Bacteria</taxon>
        <taxon>Bacillati</taxon>
        <taxon>Actinomycetota</taxon>
        <taxon>Actinomycetes</taxon>
        <taxon>Mycobacteriales</taxon>
        <taxon>Nocardiaceae</taxon>
        <taxon>Nocardia</taxon>
    </lineage>
</organism>
<name>A0ABW6S3X9_9NOCA</name>
<reference evidence="1 2" key="1">
    <citation type="submission" date="2024-10" db="EMBL/GenBank/DDBJ databases">
        <title>The Natural Products Discovery Center: Release of the First 8490 Sequenced Strains for Exploring Actinobacteria Biosynthetic Diversity.</title>
        <authorList>
            <person name="Kalkreuter E."/>
            <person name="Kautsar S.A."/>
            <person name="Yang D."/>
            <person name="Bader C.D."/>
            <person name="Teijaro C.N."/>
            <person name="Fluegel L."/>
            <person name="Davis C.M."/>
            <person name="Simpson J.R."/>
            <person name="Lauterbach L."/>
            <person name="Steele A.D."/>
            <person name="Gui C."/>
            <person name="Meng S."/>
            <person name="Li G."/>
            <person name="Viehrig K."/>
            <person name="Ye F."/>
            <person name="Su P."/>
            <person name="Kiefer A.F."/>
            <person name="Nichols A."/>
            <person name="Cepeda A.J."/>
            <person name="Yan W."/>
            <person name="Fan B."/>
            <person name="Jiang Y."/>
            <person name="Adhikari A."/>
            <person name="Zheng C.-J."/>
            <person name="Schuster L."/>
            <person name="Cowan T.M."/>
            <person name="Smanski M.J."/>
            <person name="Chevrette M.G."/>
            <person name="De Carvalho L.P.S."/>
            <person name="Shen B."/>
        </authorList>
    </citation>
    <scope>NUCLEOTIDE SEQUENCE [LARGE SCALE GENOMIC DNA]</scope>
    <source>
        <strain evidence="1 2">NPDC002593</strain>
    </source>
</reference>
<dbReference type="Pfam" id="PF16259">
    <property type="entry name" value="DUF4913"/>
    <property type="match status" value="1"/>
</dbReference>
<evidence type="ECO:0000313" key="1">
    <source>
        <dbReference type="EMBL" id="MFF3571003.1"/>
    </source>
</evidence>